<dbReference type="InterPro" id="IPR050832">
    <property type="entry name" value="Bact_Acetyltransf"/>
</dbReference>
<evidence type="ECO:0000256" key="1">
    <source>
        <dbReference type="ARBA" id="ARBA00022679"/>
    </source>
</evidence>
<dbReference type="CDD" id="cd04301">
    <property type="entry name" value="NAT_SF"/>
    <property type="match status" value="1"/>
</dbReference>
<reference evidence="4 5" key="1">
    <citation type="journal article" date="2014" name="Int. J. Syst. Evol. Microbiol.">
        <title>Complete genome sequence of Corynebacterium casei LMG S-19264T (=DSM 44701T), isolated from a smear-ripened cheese.</title>
        <authorList>
            <consortium name="US DOE Joint Genome Institute (JGI-PGF)"/>
            <person name="Walter F."/>
            <person name="Albersmeier A."/>
            <person name="Kalinowski J."/>
            <person name="Ruckert C."/>
        </authorList>
    </citation>
    <scope>NUCLEOTIDE SEQUENCE [LARGE SCALE GENOMIC DNA]</scope>
    <source>
        <strain evidence="4 5">CGMCC 1.15358</strain>
    </source>
</reference>
<dbReference type="AlphaFoldDB" id="A0A916YD18"/>
<keyword evidence="5" id="KW-1185">Reference proteome</keyword>
<dbReference type="Gene3D" id="3.40.630.30">
    <property type="match status" value="1"/>
</dbReference>
<dbReference type="GO" id="GO:0016747">
    <property type="term" value="F:acyltransferase activity, transferring groups other than amino-acyl groups"/>
    <property type="evidence" value="ECO:0007669"/>
    <property type="project" value="InterPro"/>
</dbReference>
<dbReference type="PROSITE" id="PS51186">
    <property type="entry name" value="GNAT"/>
    <property type="match status" value="1"/>
</dbReference>
<dbReference type="InterPro" id="IPR016181">
    <property type="entry name" value="Acyl_CoA_acyltransferase"/>
</dbReference>
<organism evidence="4 5">
    <name type="scientific">Croceicoccus pelagius</name>
    <dbReference type="NCBI Taxonomy" id="1703341"/>
    <lineage>
        <taxon>Bacteria</taxon>
        <taxon>Pseudomonadati</taxon>
        <taxon>Pseudomonadota</taxon>
        <taxon>Alphaproteobacteria</taxon>
        <taxon>Sphingomonadales</taxon>
        <taxon>Erythrobacteraceae</taxon>
        <taxon>Croceicoccus</taxon>
    </lineage>
</organism>
<accession>A0A916YD18</accession>
<dbReference type="SUPFAM" id="SSF55729">
    <property type="entry name" value="Acyl-CoA N-acyltransferases (Nat)"/>
    <property type="match status" value="1"/>
</dbReference>
<protein>
    <submittedName>
        <fullName evidence="4">N-acetyltransferase</fullName>
    </submittedName>
</protein>
<dbReference type="OrthoDB" id="8221829at2"/>
<evidence type="ECO:0000313" key="5">
    <source>
        <dbReference type="Proteomes" id="UP000598997"/>
    </source>
</evidence>
<comment type="caution">
    <text evidence="4">The sequence shown here is derived from an EMBL/GenBank/DDBJ whole genome shotgun (WGS) entry which is preliminary data.</text>
</comment>
<dbReference type="EMBL" id="BMIO01000004">
    <property type="protein sequence ID" value="GGD40631.1"/>
    <property type="molecule type" value="Genomic_DNA"/>
</dbReference>
<dbReference type="PANTHER" id="PTHR43877:SF1">
    <property type="entry name" value="ACETYLTRANSFERASE"/>
    <property type="match status" value="1"/>
</dbReference>
<gene>
    <name evidence="4" type="ORF">GCM10010989_13390</name>
</gene>
<evidence type="ECO:0000259" key="3">
    <source>
        <dbReference type="PROSITE" id="PS51186"/>
    </source>
</evidence>
<dbReference type="Proteomes" id="UP000598997">
    <property type="component" value="Unassembled WGS sequence"/>
</dbReference>
<name>A0A916YD18_9SPHN</name>
<evidence type="ECO:0000313" key="4">
    <source>
        <dbReference type="EMBL" id="GGD40631.1"/>
    </source>
</evidence>
<dbReference type="Pfam" id="PF00583">
    <property type="entry name" value="Acetyltransf_1"/>
    <property type="match status" value="1"/>
</dbReference>
<keyword evidence="1" id="KW-0808">Transferase</keyword>
<dbReference type="InterPro" id="IPR000182">
    <property type="entry name" value="GNAT_dom"/>
</dbReference>
<feature type="domain" description="N-acetyltransferase" evidence="3">
    <location>
        <begin position="18"/>
        <end position="180"/>
    </location>
</feature>
<dbReference type="RefSeq" id="WP_066766859.1">
    <property type="nucleotide sequence ID" value="NZ_BMIO01000004.1"/>
</dbReference>
<dbReference type="PANTHER" id="PTHR43877">
    <property type="entry name" value="AMINOALKYLPHOSPHONATE N-ACETYLTRANSFERASE-RELATED-RELATED"/>
    <property type="match status" value="1"/>
</dbReference>
<evidence type="ECO:0000256" key="2">
    <source>
        <dbReference type="ARBA" id="ARBA00023315"/>
    </source>
</evidence>
<sequence length="192" mass="21321">MTALDIAPTEIDLAGRRVTLRPLTAADEEAMLLFANGLPVRELLFLKRDIRSPRVFKAWMQEIAAGTIRSIVAVEGDVIHGCTALVRDELSWSPHVAEVRVLVDADSRGMGLGRLLAMHCLDAAADEKIERLTVRMTTDQEAARQMFEEMGFRPEALLRDHVRDAEGVSSDILIMAQDTRSHRSMHSVYGLG</sequence>
<proteinExistence type="predicted"/>
<keyword evidence="2" id="KW-0012">Acyltransferase</keyword>